<evidence type="ECO:0000259" key="3">
    <source>
        <dbReference type="Pfam" id="PF13439"/>
    </source>
</evidence>
<dbReference type="Gene3D" id="3.40.50.2000">
    <property type="entry name" value="Glycogen Phosphorylase B"/>
    <property type="match status" value="2"/>
</dbReference>
<evidence type="ECO:0000259" key="2">
    <source>
        <dbReference type="Pfam" id="PF00534"/>
    </source>
</evidence>
<reference evidence="4 5" key="1">
    <citation type="submission" date="2016-01" db="EMBL/GenBank/DDBJ databases">
        <authorList>
            <person name="Oliw E.H."/>
        </authorList>
    </citation>
    <scope>NUCLEOTIDE SEQUENCE [LARGE SCALE GENOMIC DNA]</scope>
    <source>
        <strain evidence="4 5">DY10</strain>
    </source>
</reference>
<sequence>MTVFFDNQAFYIQEYGGLSRYFAELIAGLHDETDIQPLLSNGWTNNQHLRNANLTDRSFFAGRSFRGKIRLMHRMNRWHDAWQLRQQSYDLFHATYYDTYFLAHLPKQTPLVVTFLDMIHEKFSSRFPELAQDKMVIEGKRLLARRANRLIAISESTKRDVVELLDVDPAKIDVVHLGSSFSRPINCLPTNSPVSKVRPYLLYVGMRAGYKNWAGLVEAIHPLLKQEQIQLVCVGSGPFNYEEQTLLRALDAEKWVVQQEATDQKLGQLYQHAVAFFFPSLYEGFGIPVLEAFACGCPCLLSNSSSLPEVAGDAALYFDPDDADSIRTALQTVISDQALRARLIQQGQQRATLFTWSAMQRKTADIYRKCVS</sequence>
<dbReference type="SUPFAM" id="SSF53756">
    <property type="entry name" value="UDP-Glycosyltransferase/glycogen phosphorylase"/>
    <property type="match status" value="1"/>
</dbReference>
<dbReference type="KEGG" id="smon:AWR27_21690"/>
<dbReference type="Pfam" id="PF00534">
    <property type="entry name" value="Glycos_transf_1"/>
    <property type="match status" value="1"/>
</dbReference>
<dbReference type="STRING" id="1178516.AWR27_21690"/>
<evidence type="ECO:0000313" key="4">
    <source>
        <dbReference type="EMBL" id="AQG81686.1"/>
    </source>
</evidence>
<accession>A0A1P9X218</accession>
<organism evidence="4 5">
    <name type="scientific">Spirosoma montaniterrae</name>
    <dbReference type="NCBI Taxonomy" id="1178516"/>
    <lineage>
        <taxon>Bacteria</taxon>
        <taxon>Pseudomonadati</taxon>
        <taxon>Bacteroidota</taxon>
        <taxon>Cytophagia</taxon>
        <taxon>Cytophagales</taxon>
        <taxon>Cytophagaceae</taxon>
        <taxon>Spirosoma</taxon>
    </lineage>
</organism>
<dbReference type="Pfam" id="PF13439">
    <property type="entry name" value="Glyco_transf_4"/>
    <property type="match status" value="1"/>
</dbReference>
<feature type="domain" description="Glycosyltransferase subfamily 4-like N-terminal" evidence="3">
    <location>
        <begin position="15"/>
        <end position="178"/>
    </location>
</feature>
<dbReference type="PANTHER" id="PTHR46401">
    <property type="entry name" value="GLYCOSYLTRANSFERASE WBBK-RELATED"/>
    <property type="match status" value="1"/>
</dbReference>
<dbReference type="CDD" id="cd03809">
    <property type="entry name" value="GT4_MtfB-like"/>
    <property type="match status" value="1"/>
</dbReference>
<dbReference type="GO" id="GO:0016757">
    <property type="term" value="F:glycosyltransferase activity"/>
    <property type="evidence" value="ECO:0007669"/>
    <property type="project" value="InterPro"/>
</dbReference>
<proteinExistence type="predicted"/>
<evidence type="ECO:0008006" key="6">
    <source>
        <dbReference type="Google" id="ProtNLM"/>
    </source>
</evidence>
<dbReference type="AlphaFoldDB" id="A0A1P9X218"/>
<gene>
    <name evidence="4" type="ORF">AWR27_21690</name>
</gene>
<dbReference type="InterPro" id="IPR001296">
    <property type="entry name" value="Glyco_trans_1"/>
</dbReference>
<feature type="domain" description="Glycosyl transferase family 1" evidence="2">
    <location>
        <begin position="197"/>
        <end position="350"/>
    </location>
</feature>
<protein>
    <recommendedName>
        <fullName evidence="6">Glycosyl transferase family 1</fullName>
    </recommendedName>
</protein>
<keyword evidence="5" id="KW-1185">Reference proteome</keyword>
<evidence type="ECO:0000256" key="1">
    <source>
        <dbReference type="ARBA" id="ARBA00022679"/>
    </source>
</evidence>
<dbReference type="RefSeq" id="WP_077133154.1">
    <property type="nucleotide sequence ID" value="NZ_CP014263.1"/>
</dbReference>
<evidence type="ECO:0000313" key="5">
    <source>
        <dbReference type="Proteomes" id="UP000187941"/>
    </source>
</evidence>
<dbReference type="GO" id="GO:0009103">
    <property type="term" value="P:lipopolysaccharide biosynthetic process"/>
    <property type="evidence" value="ECO:0007669"/>
    <property type="project" value="TreeGrafter"/>
</dbReference>
<keyword evidence="1" id="KW-0808">Transferase</keyword>
<dbReference type="PANTHER" id="PTHR46401:SF2">
    <property type="entry name" value="GLYCOSYLTRANSFERASE WBBK-RELATED"/>
    <property type="match status" value="1"/>
</dbReference>
<dbReference type="Proteomes" id="UP000187941">
    <property type="component" value="Chromosome"/>
</dbReference>
<dbReference type="InterPro" id="IPR028098">
    <property type="entry name" value="Glyco_trans_4-like_N"/>
</dbReference>
<dbReference type="OrthoDB" id="9801609at2"/>
<name>A0A1P9X218_9BACT</name>
<dbReference type="EMBL" id="CP014263">
    <property type="protein sequence ID" value="AQG81686.1"/>
    <property type="molecule type" value="Genomic_DNA"/>
</dbReference>